<dbReference type="Pfam" id="PF01487">
    <property type="entry name" value="DHquinase_I"/>
    <property type="match status" value="1"/>
</dbReference>
<accession>A0A520X946</accession>
<dbReference type="Proteomes" id="UP000322454">
    <property type="component" value="Unassembled WGS sequence"/>
</dbReference>
<evidence type="ECO:0000256" key="3">
    <source>
        <dbReference type="ARBA" id="ARBA00023239"/>
    </source>
</evidence>
<evidence type="ECO:0000313" key="6">
    <source>
        <dbReference type="Proteomes" id="UP000322454"/>
    </source>
</evidence>
<dbReference type="Gene3D" id="3.20.20.70">
    <property type="entry name" value="Aldolase class I"/>
    <property type="match status" value="1"/>
</dbReference>
<dbReference type="InterPro" id="IPR001381">
    <property type="entry name" value="DHquinase_I"/>
</dbReference>
<dbReference type="EC" id="4.2.1.10" evidence="2"/>
<dbReference type="InterPro" id="IPR050146">
    <property type="entry name" value="Type-I_3-dehydroquinase"/>
</dbReference>
<dbReference type="CDD" id="cd00502">
    <property type="entry name" value="DHQase_I"/>
    <property type="match status" value="1"/>
</dbReference>
<evidence type="ECO:0000313" key="5">
    <source>
        <dbReference type="EMBL" id="RZV37682.1"/>
    </source>
</evidence>
<comment type="caution">
    <text evidence="5">The sequence shown here is derived from an EMBL/GenBank/DDBJ whole genome shotgun (WGS) entry which is preliminary data.</text>
</comment>
<evidence type="ECO:0000256" key="4">
    <source>
        <dbReference type="ARBA" id="ARBA00023270"/>
    </source>
</evidence>
<dbReference type="PANTHER" id="PTHR43699:SF1">
    <property type="entry name" value="3-DEHYDROQUINATE DEHYDRATASE"/>
    <property type="match status" value="1"/>
</dbReference>
<proteinExistence type="predicted"/>
<gene>
    <name evidence="5" type="ORF">EVJ48_08405</name>
</gene>
<dbReference type="PANTHER" id="PTHR43699">
    <property type="entry name" value="3-DEHYDROQUINATE DEHYDRATASE"/>
    <property type="match status" value="1"/>
</dbReference>
<evidence type="ECO:0000256" key="2">
    <source>
        <dbReference type="ARBA" id="ARBA00012060"/>
    </source>
</evidence>
<dbReference type="GO" id="GO:0003855">
    <property type="term" value="F:3-dehydroquinate dehydratase activity"/>
    <property type="evidence" value="ECO:0007669"/>
    <property type="project" value="UniProtKB-EC"/>
</dbReference>
<reference evidence="5 6" key="1">
    <citation type="submission" date="2019-01" db="EMBL/GenBank/DDBJ databases">
        <title>Insights into ecological role of a new deltaproteobacterial order Candidatus Sinidesulfobacterales (Sva0485) by metagenomics and metatranscriptomics.</title>
        <authorList>
            <person name="Tan S."/>
            <person name="Liu J."/>
            <person name="Fang Y."/>
            <person name="Hedlund B."/>
            <person name="Lian Z.-H."/>
            <person name="Huang L.-Y."/>
            <person name="Li J.-T."/>
            <person name="Huang L.-N."/>
            <person name="Li W.-J."/>
            <person name="Jiang H.-C."/>
            <person name="Dong H.-L."/>
            <person name="Shu W.-S."/>
        </authorList>
    </citation>
    <scope>NUCLEOTIDE SEQUENCE [LARGE SCALE GENOMIC DNA]</scope>
    <source>
        <strain evidence="5">AP4</strain>
    </source>
</reference>
<dbReference type="InterPro" id="IPR013785">
    <property type="entry name" value="Aldolase_TIM"/>
</dbReference>
<sequence>MKPRVCLSIGNTVLKEAYGAIDYAKSKDVEFIELRFDMIAETARLNRMNGKSGDNSYAGSAGGNFDEESILSEIKKIILYAKDKGIKTIGTNRDAFYGSNRCVSFLEKQKFVKRHADAETEENGGKRSLNKADVVDTAAAETEPEPQRIKFLKSVIEAGIDICDIELDILERKAIKYFVKFAHLKKTQVILSIHDFNGRIELLDAVRYYLDSSYFKADYFKLSDMAISDEDVLAVSEKNIKIRSIKSTDEKVFPEFIIFGMGKKGAVTRASSLINGSYLAYCSSPFGITAPGQIEPDDLYETVRFLSKTAQ</sequence>
<dbReference type="GO" id="GO:0046279">
    <property type="term" value="P:3,4-dihydroxybenzoate biosynthetic process"/>
    <property type="evidence" value="ECO:0007669"/>
    <property type="project" value="TreeGrafter"/>
</dbReference>
<dbReference type="SUPFAM" id="SSF51569">
    <property type="entry name" value="Aldolase"/>
    <property type="match status" value="1"/>
</dbReference>
<dbReference type="EMBL" id="SHMQ01000032">
    <property type="protein sequence ID" value="RZV37682.1"/>
    <property type="molecule type" value="Genomic_DNA"/>
</dbReference>
<evidence type="ECO:0000256" key="1">
    <source>
        <dbReference type="ARBA" id="ARBA00001864"/>
    </source>
</evidence>
<keyword evidence="3" id="KW-0456">Lyase</keyword>
<organism evidence="5 6">
    <name type="scientific">Candidatus Acidulodesulfobacterium acidiphilum</name>
    <dbReference type="NCBI Taxonomy" id="2597224"/>
    <lineage>
        <taxon>Bacteria</taxon>
        <taxon>Deltaproteobacteria</taxon>
        <taxon>Candidatus Acidulodesulfobacterales</taxon>
        <taxon>Candidatus Acidulodesulfobacterium</taxon>
    </lineage>
</organism>
<keyword evidence="4" id="KW-0704">Schiff base</keyword>
<comment type="catalytic activity">
    <reaction evidence="1">
        <text>3-dehydroquinate = 3-dehydroshikimate + H2O</text>
        <dbReference type="Rhea" id="RHEA:21096"/>
        <dbReference type="ChEBI" id="CHEBI:15377"/>
        <dbReference type="ChEBI" id="CHEBI:16630"/>
        <dbReference type="ChEBI" id="CHEBI:32364"/>
        <dbReference type="EC" id="4.2.1.10"/>
    </reaction>
</comment>
<protein>
    <recommendedName>
        <fullName evidence="2">3-dehydroquinate dehydratase</fullName>
        <ecNumber evidence="2">4.2.1.10</ecNumber>
    </recommendedName>
</protein>
<dbReference type="AlphaFoldDB" id="A0A520X946"/>
<name>A0A520X946_9DELT</name>